<accession>A0A3M7QWA6</accession>
<organism evidence="1 2">
    <name type="scientific">Brachionus plicatilis</name>
    <name type="common">Marine rotifer</name>
    <name type="synonym">Brachionus muelleri</name>
    <dbReference type="NCBI Taxonomy" id="10195"/>
    <lineage>
        <taxon>Eukaryota</taxon>
        <taxon>Metazoa</taxon>
        <taxon>Spiralia</taxon>
        <taxon>Gnathifera</taxon>
        <taxon>Rotifera</taxon>
        <taxon>Eurotatoria</taxon>
        <taxon>Monogononta</taxon>
        <taxon>Pseudotrocha</taxon>
        <taxon>Ploima</taxon>
        <taxon>Brachionidae</taxon>
        <taxon>Brachionus</taxon>
    </lineage>
</organism>
<proteinExistence type="predicted"/>
<name>A0A3M7QWA6_BRAPC</name>
<comment type="caution">
    <text evidence="1">The sequence shown here is derived from an EMBL/GenBank/DDBJ whole genome shotgun (WGS) entry which is preliminary data.</text>
</comment>
<dbReference type="Proteomes" id="UP000276133">
    <property type="component" value="Unassembled WGS sequence"/>
</dbReference>
<dbReference type="EMBL" id="REGN01005001">
    <property type="protein sequence ID" value="RNA15258.1"/>
    <property type="molecule type" value="Genomic_DNA"/>
</dbReference>
<evidence type="ECO:0000313" key="1">
    <source>
        <dbReference type="EMBL" id="RNA15258.1"/>
    </source>
</evidence>
<dbReference type="AlphaFoldDB" id="A0A3M7QWA6"/>
<sequence>MAEFKTSLFVLSKFYINKTGLEKRKNARVFDYEITFIHFLIIDELNSIVNFWLKYITHKYLIYYVTRPVHSLFPKPQQIRVEPKSRLHLPLFLELNSNKTNENDRQNYPQMVAFGFYVYNSQLEINISKKN</sequence>
<protein>
    <submittedName>
        <fullName evidence="1">Uncharacterized protein</fullName>
    </submittedName>
</protein>
<gene>
    <name evidence="1" type="ORF">BpHYR1_018566</name>
</gene>
<keyword evidence="2" id="KW-1185">Reference proteome</keyword>
<reference evidence="1 2" key="1">
    <citation type="journal article" date="2018" name="Sci. Rep.">
        <title>Genomic signatures of local adaptation to the degree of environmental predictability in rotifers.</title>
        <authorList>
            <person name="Franch-Gras L."/>
            <person name="Hahn C."/>
            <person name="Garcia-Roger E.M."/>
            <person name="Carmona M.J."/>
            <person name="Serra M."/>
            <person name="Gomez A."/>
        </authorList>
    </citation>
    <scope>NUCLEOTIDE SEQUENCE [LARGE SCALE GENOMIC DNA]</scope>
    <source>
        <strain evidence="1">HYR1</strain>
    </source>
</reference>
<evidence type="ECO:0000313" key="2">
    <source>
        <dbReference type="Proteomes" id="UP000276133"/>
    </source>
</evidence>